<dbReference type="Gene3D" id="3.30.70.120">
    <property type="match status" value="1"/>
</dbReference>
<dbReference type="InterPro" id="IPR015867">
    <property type="entry name" value="N-reg_PII/ATP_PRibTrfase_C"/>
</dbReference>
<organism evidence="1">
    <name type="scientific">hydrothermal vent metagenome</name>
    <dbReference type="NCBI Taxonomy" id="652676"/>
    <lineage>
        <taxon>unclassified sequences</taxon>
        <taxon>metagenomes</taxon>
        <taxon>ecological metagenomes</taxon>
    </lineage>
</organism>
<dbReference type="InterPro" id="IPR002187">
    <property type="entry name" value="N-reg_PII"/>
</dbReference>
<dbReference type="InterPro" id="IPR011322">
    <property type="entry name" value="N-reg_PII-like_a/b"/>
</dbReference>
<dbReference type="AlphaFoldDB" id="A0A3B0TE88"/>
<name>A0A3B0TE88_9ZZZZ</name>
<gene>
    <name evidence="1" type="ORF">MNBD_BACTEROID05-1054</name>
</gene>
<dbReference type="SUPFAM" id="SSF54913">
    <property type="entry name" value="GlnB-like"/>
    <property type="match status" value="1"/>
</dbReference>
<dbReference type="PANTHER" id="PTHR30115:SF11">
    <property type="entry name" value="NITROGEN REGULATORY PROTEIN P-II HOMOLOG"/>
    <property type="match status" value="1"/>
</dbReference>
<dbReference type="GO" id="GO:0030234">
    <property type="term" value="F:enzyme regulator activity"/>
    <property type="evidence" value="ECO:0007669"/>
    <property type="project" value="InterPro"/>
</dbReference>
<dbReference type="PROSITE" id="PS51343">
    <property type="entry name" value="PII_GLNB_DOM"/>
    <property type="match status" value="1"/>
</dbReference>
<dbReference type="GO" id="GO:0006808">
    <property type="term" value="P:regulation of nitrogen utilization"/>
    <property type="evidence" value="ECO:0007669"/>
    <property type="project" value="InterPro"/>
</dbReference>
<dbReference type="PRINTS" id="PR00340">
    <property type="entry name" value="PIIGLNB"/>
</dbReference>
<dbReference type="PANTHER" id="PTHR30115">
    <property type="entry name" value="NITROGEN REGULATORY PROTEIN P-II"/>
    <property type="match status" value="1"/>
</dbReference>
<proteinExistence type="predicted"/>
<accession>A0A3B0TE88</accession>
<sequence>MKEIKAYIQPFMLQEVTNALHKIHVRGMSVNDIRGFGKEKDEGYPHHAKGDVTEYTPKIKIEIACYDEEVDAIVDCIREHAHTGRKGDGKIFVNPIECVTSIRTGEKDRDAI</sequence>
<dbReference type="PROSITE" id="PS00638">
    <property type="entry name" value="PII_GLNB_CTER"/>
    <property type="match status" value="1"/>
</dbReference>
<dbReference type="Pfam" id="PF00543">
    <property type="entry name" value="P-II"/>
    <property type="match status" value="1"/>
</dbReference>
<dbReference type="GO" id="GO:0005829">
    <property type="term" value="C:cytosol"/>
    <property type="evidence" value="ECO:0007669"/>
    <property type="project" value="TreeGrafter"/>
</dbReference>
<dbReference type="InterPro" id="IPR017918">
    <property type="entry name" value="N-reg_PII_CS"/>
</dbReference>
<dbReference type="SMART" id="SM00938">
    <property type="entry name" value="P-II"/>
    <property type="match status" value="1"/>
</dbReference>
<dbReference type="GO" id="GO:0005524">
    <property type="term" value="F:ATP binding"/>
    <property type="evidence" value="ECO:0007669"/>
    <property type="project" value="TreeGrafter"/>
</dbReference>
<protein>
    <submittedName>
        <fullName evidence="1">Nitrogen regulatory protein P-II</fullName>
    </submittedName>
</protein>
<reference evidence="1" key="1">
    <citation type="submission" date="2018-06" db="EMBL/GenBank/DDBJ databases">
        <authorList>
            <person name="Zhirakovskaya E."/>
        </authorList>
    </citation>
    <scope>NUCLEOTIDE SEQUENCE</scope>
</reference>
<evidence type="ECO:0000313" key="1">
    <source>
        <dbReference type="EMBL" id="VAW16941.1"/>
    </source>
</evidence>
<dbReference type="EMBL" id="UOEN01000348">
    <property type="protein sequence ID" value="VAW16941.1"/>
    <property type="molecule type" value="Genomic_DNA"/>
</dbReference>